<dbReference type="Gene3D" id="3.40.50.300">
    <property type="entry name" value="P-loop containing nucleotide triphosphate hydrolases"/>
    <property type="match status" value="1"/>
</dbReference>
<reference evidence="6" key="1">
    <citation type="journal article" date="2019" name="Int. J. Syst. Evol. Microbiol.">
        <title>The Global Catalogue of Microorganisms (GCM) 10K type strain sequencing project: providing services to taxonomists for standard genome sequencing and annotation.</title>
        <authorList>
            <consortium name="The Broad Institute Genomics Platform"/>
            <consortium name="The Broad Institute Genome Sequencing Center for Infectious Disease"/>
            <person name="Wu L."/>
            <person name="Ma J."/>
        </authorList>
    </citation>
    <scope>NUCLEOTIDE SEQUENCE [LARGE SCALE GENOMIC DNA]</scope>
    <source>
        <strain evidence="6">CGMCC 4.7139</strain>
    </source>
</reference>
<feature type="domain" description="ArsA HSP20-like" evidence="4">
    <location>
        <begin position="342"/>
        <end position="402"/>
    </location>
</feature>
<dbReference type="SUPFAM" id="SSF52540">
    <property type="entry name" value="P-loop containing nucleoside triphosphate hydrolases"/>
    <property type="match status" value="1"/>
</dbReference>
<sequence length="413" mass="44576">MRTVLVTGLGGAGRTTVAAATALAAARRGSRALFLSTEPGDVFAAPVTGRPDEPDSITDGLWAARIDSGADFRAEFLALQERAAAGLDLLGAARLEDEELTELPGSEQFALLGALKSAAGDWDVIVLDMPPLRETIALLALPEQLRRYLRRLLPAERQAARALRPMLAQLAGVPMPAQWLYETTARWDSELAGVQAMIESSGTTLRVVAEPGPAAADALRTARAGLALYGLPVETLVPNRILPRDSADCWLATLYAQQEKCLTEWYGEWTPKSSLREVPHLGRDPRGLDDLALLDTGDGLAVEAEEAEEADKAGEAAAPHRDRGERRDDPWRVAEGHGSDSVFVWELPLPGAVKEELALVRRGDELLVTTGAFRRIVPLPSALRRCTVAGAGLTDGILRVRFQSDPELWPRAR</sequence>
<protein>
    <submittedName>
        <fullName evidence="5">ArsA family ATPase</fullName>
    </submittedName>
</protein>
<proteinExistence type="inferred from homology"/>
<dbReference type="PANTHER" id="PTHR10803:SF3">
    <property type="entry name" value="ATPASE GET3"/>
    <property type="match status" value="1"/>
</dbReference>
<organism evidence="5 6">
    <name type="scientific">Streptomyces maoxianensis</name>
    <dbReference type="NCBI Taxonomy" id="1459942"/>
    <lineage>
        <taxon>Bacteria</taxon>
        <taxon>Bacillati</taxon>
        <taxon>Actinomycetota</taxon>
        <taxon>Actinomycetes</taxon>
        <taxon>Kitasatosporales</taxon>
        <taxon>Streptomycetaceae</taxon>
        <taxon>Streptomyces</taxon>
    </lineage>
</organism>
<dbReference type="InterPro" id="IPR008978">
    <property type="entry name" value="HSP20-like_chaperone"/>
</dbReference>
<evidence type="ECO:0000256" key="2">
    <source>
        <dbReference type="SAM" id="MobiDB-lite"/>
    </source>
</evidence>
<dbReference type="Pfam" id="PF17886">
    <property type="entry name" value="ArsA_HSP20"/>
    <property type="match status" value="1"/>
</dbReference>
<feature type="domain" description="ArsA/GET3 Anion-transporting ATPase-like" evidence="3">
    <location>
        <begin position="1"/>
        <end position="292"/>
    </location>
</feature>
<feature type="region of interest" description="Disordered" evidence="2">
    <location>
        <begin position="304"/>
        <end position="332"/>
    </location>
</feature>
<feature type="compositionally biased region" description="Basic and acidic residues" evidence="2">
    <location>
        <begin position="310"/>
        <end position="332"/>
    </location>
</feature>
<dbReference type="RefSeq" id="WP_381197763.1">
    <property type="nucleotide sequence ID" value="NZ_JBHSFE010000014.1"/>
</dbReference>
<evidence type="ECO:0000313" key="6">
    <source>
        <dbReference type="Proteomes" id="UP001595993"/>
    </source>
</evidence>
<evidence type="ECO:0000313" key="5">
    <source>
        <dbReference type="EMBL" id="MFC4610164.1"/>
    </source>
</evidence>
<dbReference type="Gene3D" id="2.60.40.790">
    <property type="match status" value="1"/>
</dbReference>
<accession>A0ABV9GC72</accession>
<evidence type="ECO:0000259" key="3">
    <source>
        <dbReference type="Pfam" id="PF02374"/>
    </source>
</evidence>
<dbReference type="InterPro" id="IPR040612">
    <property type="entry name" value="ArsA_HSP20-like"/>
</dbReference>
<dbReference type="Pfam" id="PF02374">
    <property type="entry name" value="ArsA_ATPase"/>
    <property type="match status" value="1"/>
</dbReference>
<dbReference type="EMBL" id="JBHSFE010000014">
    <property type="protein sequence ID" value="MFC4610164.1"/>
    <property type="molecule type" value="Genomic_DNA"/>
</dbReference>
<keyword evidence="6" id="KW-1185">Reference proteome</keyword>
<dbReference type="Proteomes" id="UP001595993">
    <property type="component" value="Unassembled WGS sequence"/>
</dbReference>
<dbReference type="PANTHER" id="PTHR10803">
    <property type="entry name" value="ARSENICAL PUMP-DRIVING ATPASE ARSENITE-TRANSLOCATING ATPASE"/>
    <property type="match status" value="1"/>
</dbReference>
<evidence type="ECO:0000259" key="4">
    <source>
        <dbReference type="Pfam" id="PF17886"/>
    </source>
</evidence>
<name>A0ABV9GC72_9ACTN</name>
<gene>
    <name evidence="5" type="ORF">ACFO9E_20465</name>
</gene>
<dbReference type="InterPro" id="IPR027417">
    <property type="entry name" value="P-loop_NTPase"/>
</dbReference>
<dbReference type="InterPro" id="IPR025723">
    <property type="entry name" value="ArsA/GET3_ATPase-like"/>
</dbReference>
<evidence type="ECO:0000256" key="1">
    <source>
        <dbReference type="ARBA" id="ARBA00011040"/>
    </source>
</evidence>
<dbReference type="InterPro" id="IPR016300">
    <property type="entry name" value="ATPase_ArsA/GET3"/>
</dbReference>
<comment type="similarity">
    <text evidence="1">Belongs to the arsA ATPase family.</text>
</comment>
<comment type="caution">
    <text evidence="5">The sequence shown here is derived from an EMBL/GenBank/DDBJ whole genome shotgun (WGS) entry which is preliminary data.</text>
</comment>